<dbReference type="Proteomes" id="UP001328107">
    <property type="component" value="Unassembled WGS sequence"/>
</dbReference>
<organism evidence="8 9">
    <name type="scientific">Pristionchus mayeri</name>
    <dbReference type="NCBI Taxonomy" id="1317129"/>
    <lineage>
        <taxon>Eukaryota</taxon>
        <taxon>Metazoa</taxon>
        <taxon>Ecdysozoa</taxon>
        <taxon>Nematoda</taxon>
        <taxon>Chromadorea</taxon>
        <taxon>Rhabditida</taxon>
        <taxon>Rhabditina</taxon>
        <taxon>Diplogasteromorpha</taxon>
        <taxon>Diplogasteroidea</taxon>
        <taxon>Neodiplogasteridae</taxon>
        <taxon>Pristionchus</taxon>
    </lineage>
</organism>
<proteinExistence type="inferred from homology"/>
<evidence type="ECO:0000313" key="9">
    <source>
        <dbReference type="Proteomes" id="UP001328107"/>
    </source>
</evidence>
<dbReference type="EC" id="4.1.2.27" evidence="5"/>
<dbReference type="Gene3D" id="6.10.140.2150">
    <property type="match status" value="1"/>
</dbReference>
<dbReference type="AlphaFoldDB" id="A0AAN5I1U0"/>
<dbReference type="GO" id="GO:0019752">
    <property type="term" value="P:carboxylic acid metabolic process"/>
    <property type="evidence" value="ECO:0007669"/>
    <property type="project" value="InterPro"/>
</dbReference>
<dbReference type="PANTHER" id="PTHR42735:SF6">
    <property type="entry name" value="SPHINGOSINE-1-PHOSPHATE LYASE 1"/>
    <property type="match status" value="1"/>
</dbReference>
<dbReference type="InterPro" id="IPR015422">
    <property type="entry name" value="PyrdxlP-dep_Trfase_small"/>
</dbReference>
<evidence type="ECO:0000256" key="3">
    <source>
        <dbReference type="ARBA" id="ARBA00023239"/>
    </source>
</evidence>
<dbReference type="Pfam" id="PF00282">
    <property type="entry name" value="Pyridoxal_deC"/>
    <property type="match status" value="1"/>
</dbReference>
<dbReference type="GO" id="GO:0008117">
    <property type="term" value="F:sphinganine-1-phosphate aldolase activity"/>
    <property type="evidence" value="ECO:0007669"/>
    <property type="project" value="UniProtKB-EC"/>
</dbReference>
<dbReference type="GO" id="GO:0016020">
    <property type="term" value="C:membrane"/>
    <property type="evidence" value="ECO:0007669"/>
    <property type="project" value="GOC"/>
</dbReference>
<comment type="similarity">
    <text evidence="4">Belongs to the group II decarboxylase family. Sphingosine-1-phosphate lyase subfamily.</text>
</comment>
<dbReference type="Gene3D" id="3.90.1150.10">
    <property type="entry name" value="Aspartate Aminotransferase, domain 1"/>
    <property type="match status" value="1"/>
</dbReference>
<sequence length="577" mass="63950">IQMTSQEGHTWRLIVDYVDEMRSKINAGCLHLESWQVASYTLSLIFLVLYILDLAASEKGVVERIRARMFYILRSLPWVHRRLNEDLARAKKELEEEVHSNDVTRDFYKFIPERGLGRDEIRAEAELYRAMGRNRKEIVSERKTDAVVHEISALFGGTNPRDSHSFSGCRKMESEIVRMSLSLFHGGSTSIGVVVPSSAESLLVALSSARSLSARQSIIHPTVLASAAAAPALFHSAKLLGLRVKVVPSKRDGTLEAATLKRFITSETALIFVSAPNHSTGTCDPIDSIAKVALRYHIPLHVDCSLGGLILPFIELCDYGFDYGHDFRLPGVTSISIDLSRFSACPSSCALTLFRDEQMMKAAVFPLAEWPGGMYSSPSLSDCLDGSAVAAVWTTLLSTGKSGFMEITQKVVESTKKLATLLAEIDGITVLGSADTVMVAFETEKPYDIYHIIEAMRSKGWPLHPLVSPPAARFNMSISLARDDVVDAFLDDLDTTLVHLRNNPHLGESSASRAFHQLIATAADRWLVRELATERALAHYSVPLPPDNRKSLRFSVEGRKLSMVSDLMERRKEMTKE</sequence>
<feature type="non-terminal residue" evidence="8">
    <location>
        <position position="1"/>
    </location>
</feature>
<dbReference type="Gene3D" id="3.40.640.10">
    <property type="entry name" value="Type I PLP-dependent aspartate aminotransferase-like (Major domain)"/>
    <property type="match status" value="1"/>
</dbReference>
<evidence type="ECO:0000256" key="6">
    <source>
        <dbReference type="ARBA" id="ARBA00042568"/>
    </source>
</evidence>
<evidence type="ECO:0000256" key="1">
    <source>
        <dbReference type="ARBA" id="ARBA00001933"/>
    </source>
</evidence>
<evidence type="ECO:0000256" key="4">
    <source>
        <dbReference type="ARBA" id="ARBA00038302"/>
    </source>
</evidence>
<evidence type="ECO:0000256" key="5">
    <source>
        <dbReference type="ARBA" id="ARBA00038965"/>
    </source>
</evidence>
<dbReference type="InterPro" id="IPR002129">
    <property type="entry name" value="PyrdxlP-dep_de-COase"/>
</dbReference>
<evidence type="ECO:0000256" key="7">
    <source>
        <dbReference type="RuleBase" id="RU000382"/>
    </source>
</evidence>
<protein>
    <recommendedName>
        <fullName evidence="5">sphinganine-1-phosphate aldolase</fullName>
        <ecNumber evidence="5">4.1.2.27</ecNumber>
    </recommendedName>
    <alternativeName>
        <fullName evidence="6">Sphingosine-1-phosphate aldolase</fullName>
    </alternativeName>
</protein>
<dbReference type="InterPro" id="IPR015424">
    <property type="entry name" value="PyrdxlP-dep_Trfase"/>
</dbReference>
<dbReference type="InterPro" id="IPR015421">
    <property type="entry name" value="PyrdxlP-dep_Trfase_major"/>
</dbReference>
<dbReference type="GO" id="GO:0030170">
    <property type="term" value="F:pyridoxal phosphate binding"/>
    <property type="evidence" value="ECO:0007669"/>
    <property type="project" value="InterPro"/>
</dbReference>
<accession>A0AAN5I1U0</accession>
<reference evidence="9" key="1">
    <citation type="submission" date="2022-10" db="EMBL/GenBank/DDBJ databases">
        <title>Genome assembly of Pristionchus species.</title>
        <authorList>
            <person name="Yoshida K."/>
            <person name="Sommer R.J."/>
        </authorList>
    </citation>
    <scope>NUCLEOTIDE SEQUENCE [LARGE SCALE GENOMIC DNA]</scope>
    <source>
        <strain evidence="9">RS5460</strain>
    </source>
</reference>
<keyword evidence="9" id="KW-1185">Reference proteome</keyword>
<dbReference type="GO" id="GO:0005783">
    <property type="term" value="C:endoplasmic reticulum"/>
    <property type="evidence" value="ECO:0007669"/>
    <property type="project" value="TreeGrafter"/>
</dbReference>
<keyword evidence="2 7" id="KW-0663">Pyridoxal phosphate</keyword>
<dbReference type="PANTHER" id="PTHR42735">
    <property type="match status" value="1"/>
</dbReference>
<evidence type="ECO:0000313" key="8">
    <source>
        <dbReference type="EMBL" id="GMR48016.1"/>
    </source>
</evidence>
<dbReference type="SUPFAM" id="SSF53383">
    <property type="entry name" value="PLP-dependent transferases"/>
    <property type="match status" value="1"/>
</dbReference>
<comment type="cofactor">
    <cofactor evidence="1 7">
        <name>pyridoxal 5'-phosphate</name>
        <dbReference type="ChEBI" id="CHEBI:597326"/>
    </cofactor>
</comment>
<gene>
    <name evidence="8" type="ORF">PMAYCL1PPCAC_18211</name>
</gene>
<dbReference type="InterPro" id="IPR050477">
    <property type="entry name" value="GrpII_AminoAcid_Decarb"/>
</dbReference>
<dbReference type="GO" id="GO:0030149">
    <property type="term" value="P:sphingolipid catabolic process"/>
    <property type="evidence" value="ECO:0007669"/>
    <property type="project" value="TreeGrafter"/>
</dbReference>
<keyword evidence="3 7" id="KW-0456">Lyase</keyword>
<name>A0AAN5I1U0_9BILA</name>
<comment type="caution">
    <text evidence="8">The sequence shown here is derived from an EMBL/GenBank/DDBJ whole genome shotgun (WGS) entry which is preliminary data.</text>
</comment>
<dbReference type="EMBL" id="BTRK01000004">
    <property type="protein sequence ID" value="GMR48016.1"/>
    <property type="molecule type" value="Genomic_DNA"/>
</dbReference>
<evidence type="ECO:0000256" key="2">
    <source>
        <dbReference type="ARBA" id="ARBA00022898"/>
    </source>
</evidence>